<dbReference type="PROSITE" id="PS50990">
    <property type="entry name" value="PEPTIDASE_C39"/>
    <property type="match status" value="1"/>
</dbReference>
<evidence type="ECO:0000313" key="3">
    <source>
        <dbReference type="EMBL" id="CAJ0814786.1"/>
    </source>
</evidence>
<evidence type="ECO:0000313" key="4">
    <source>
        <dbReference type="Proteomes" id="UP001189757"/>
    </source>
</evidence>
<reference evidence="3 4" key="1">
    <citation type="submission" date="2023-07" db="EMBL/GenBank/DDBJ databases">
        <authorList>
            <person name="Peeters C."/>
        </authorList>
    </citation>
    <scope>NUCLEOTIDE SEQUENCE [LARGE SCALE GENOMIC DNA]</scope>
    <source>
        <strain evidence="3 4">LMG 18101</strain>
    </source>
</reference>
<proteinExistence type="predicted"/>
<feature type="signal peptide" evidence="1">
    <location>
        <begin position="1"/>
        <end position="35"/>
    </location>
</feature>
<evidence type="ECO:0000259" key="2">
    <source>
        <dbReference type="PROSITE" id="PS50990"/>
    </source>
</evidence>
<protein>
    <recommendedName>
        <fullName evidence="2">Peptidase C39 domain-containing protein</fullName>
    </recommendedName>
</protein>
<organism evidence="3 4">
    <name type="scientific">Ralstonia flaminis</name>
    <dbReference type="NCBI Taxonomy" id="3058597"/>
    <lineage>
        <taxon>Bacteria</taxon>
        <taxon>Pseudomonadati</taxon>
        <taxon>Pseudomonadota</taxon>
        <taxon>Betaproteobacteria</taxon>
        <taxon>Burkholderiales</taxon>
        <taxon>Burkholderiaceae</taxon>
        <taxon>Ralstonia</taxon>
    </lineage>
</organism>
<comment type="caution">
    <text evidence="3">The sequence shown here is derived from an EMBL/GenBank/DDBJ whole genome shotgun (WGS) entry which is preliminary data.</text>
</comment>
<dbReference type="CDD" id="cd02423">
    <property type="entry name" value="Peptidase_C39G"/>
    <property type="match status" value="1"/>
</dbReference>
<feature type="domain" description="Peptidase C39" evidence="2">
    <location>
        <begin position="66"/>
        <end position="196"/>
    </location>
</feature>
<dbReference type="Pfam" id="PF03412">
    <property type="entry name" value="Peptidase_C39"/>
    <property type="match status" value="1"/>
</dbReference>
<evidence type="ECO:0000256" key="1">
    <source>
        <dbReference type="SAM" id="SignalP"/>
    </source>
</evidence>
<dbReference type="PROSITE" id="PS51257">
    <property type="entry name" value="PROKAR_LIPOPROTEIN"/>
    <property type="match status" value="1"/>
</dbReference>
<keyword evidence="4" id="KW-1185">Reference proteome</keyword>
<name>A0ABM9K5Z6_9RALS</name>
<dbReference type="Gene3D" id="3.90.70.10">
    <property type="entry name" value="Cysteine proteinases"/>
    <property type="match status" value="1"/>
</dbReference>
<feature type="chain" id="PRO_5045667313" description="Peptidase C39 domain-containing protein" evidence="1">
    <location>
        <begin position="36"/>
        <end position="242"/>
    </location>
</feature>
<dbReference type="Proteomes" id="UP001189757">
    <property type="component" value="Unassembled WGS sequence"/>
</dbReference>
<dbReference type="EMBL" id="CATZLL010000006">
    <property type="protein sequence ID" value="CAJ0814786.1"/>
    <property type="molecule type" value="Genomic_DNA"/>
</dbReference>
<keyword evidence="1" id="KW-0732">Signal</keyword>
<accession>A0ABM9K5Z6</accession>
<sequence>MTAMRGGAMRRMWGAVPILCACGLAAMSTAVPTFAGSIDMLGTGGATYNVPVTSMKEARFQRTIHQRFDFSCGSAAVATLLTYQYGYPVSEQTVFQAMYVNGNQEKIRREGFSLLDIKRYLESQGFQADGFEQPLDALNNAHLPAIVLLSENGYHHFVVVKGIQEGRVLVGDPAMGTRAIPRASFEHMWDNHLLFVIHNREERATFNAGSDWHVAPRAPLQEGVDRTGLGNIVIPKFGPSDF</sequence>
<dbReference type="InterPro" id="IPR005074">
    <property type="entry name" value="Peptidase_C39"/>
</dbReference>
<gene>
    <name evidence="3" type="ORF">LMG18101_02366</name>
</gene>